<dbReference type="Proteomes" id="UP000681341">
    <property type="component" value="Unassembled WGS sequence"/>
</dbReference>
<reference evidence="2 3" key="1">
    <citation type="submission" date="2021-03" db="EMBL/GenBank/DDBJ databases">
        <title>Glycomyces sp. nov., a novel actinomycete isolated from soil.</title>
        <authorList>
            <person name="Yang X."/>
            <person name="Xu X."/>
        </authorList>
    </citation>
    <scope>NUCLEOTIDE SEQUENCE [LARGE SCALE GENOMIC DNA]</scope>
    <source>
        <strain evidence="2 3">NEAU-S30</strain>
    </source>
</reference>
<feature type="domain" description="Pierisin-like" evidence="1">
    <location>
        <begin position="48"/>
        <end position="153"/>
    </location>
</feature>
<protein>
    <recommendedName>
        <fullName evidence="1">Pierisin-like domain-containing protein</fullName>
    </recommendedName>
</protein>
<dbReference type="Gene3D" id="3.90.210.10">
    <property type="entry name" value="Heat-Labile Enterotoxin, subunit A"/>
    <property type="match status" value="1"/>
</dbReference>
<evidence type="ECO:0000313" key="2">
    <source>
        <dbReference type="EMBL" id="MBO3732612.1"/>
    </source>
</evidence>
<dbReference type="RefSeq" id="WP_208495654.1">
    <property type="nucleotide sequence ID" value="NZ_JAGFNP010000003.1"/>
</dbReference>
<dbReference type="InterPro" id="IPR030934">
    <property type="entry name" value="Intein_C"/>
</dbReference>
<dbReference type="EMBL" id="JAGFNP010000003">
    <property type="protein sequence ID" value="MBO3732612.1"/>
    <property type="molecule type" value="Genomic_DNA"/>
</dbReference>
<gene>
    <name evidence="2" type="ORF">J5V16_07235</name>
</gene>
<dbReference type="Pfam" id="PF22596">
    <property type="entry name" value="Scabin-like"/>
    <property type="match status" value="1"/>
</dbReference>
<dbReference type="SUPFAM" id="SSF56399">
    <property type="entry name" value="ADP-ribosylation"/>
    <property type="match status" value="1"/>
</dbReference>
<dbReference type="InterPro" id="IPR054695">
    <property type="entry name" value="Pierisin-like_dom"/>
</dbReference>
<evidence type="ECO:0000259" key="1">
    <source>
        <dbReference type="Pfam" id="PF22596"/>
    </source>
</evidence>
<proteinExistence type="predicted"/>
<comment type="caution">
    <text evidence="2">The sequence shown here is derived from an EMBL/GenBank/DDBJ whole genome shotgun (WGS) entry which is preliminary data.</text>
</comment>
<evidence type="ECO:0000313" key="3">
    <source>
        <dbReference type="Proteomes" id="UP000681341"/>
    </source>
</evidence>
<organism evidence="2 3">
    <name type="scientific">Glycomyces niveus</name>
    <dbReference type="NCBI Taxonomy" id="2820287"/>
    <lineage>
        <taxon>Bacteria</taxon>
        <taxon>Bacillati</taxon>
        <taxon>Actinomycetota</taxon>
        <taxon>Actinomycetes</taxon>
        <taxon>Glycomycetales</taxon>
        <taxon>Glycomycetaceae</taxon>
        <taxon>Glycomyces</taxon>
    </lineage>
</organism>
<dbReference type="NCBIfam" id="TIGR01443">
    <property type="entry name" value="intein_Cterm"/>
    <property type="match status" value="1"/>
</dbReference>
<keyword evidence="3" id="KW-1185">Reference proteome</keyword>
<accession>A0ABS3U1G7</accession>
<sequence>MTAVEVHAAFTTVRNLTVAEDHTFSVAAAESDFLTHNCGSDAEIPDTVYRSDTREPEEIFESGFEPLGDNMSLEEHVAGVSGQYTPASGYVSTTTSEAHALSRNGHTYTIQGATGGIDVNAMIPDNRHADEMEIAFPGAIDPSCIVGCRTTSGDWIPNPGFGRR</sequence>
<name>A0ABS3U1G7_9ACTN</name>